<dbReference type="RefSeq" id="XP_008449160.3">
    <property type="nucleotide sequence ID" value="XM_008450938.3"/>
</dbReference>
<accession>A0A1S3BKT5</accession>
<dbReference type="KEGG" id="cmo:103491104"/>
<sequence>MIVFNPIQTSFTVHKNTFLLHTPKLPISRNSFFCLCQSNTSDSTPSTPPPEGDPQKQEILARIAQLQTQKLRLTGFLDEKSADLTQFAEEADAEFEKIGEDALRGLDEASARIMENIESQMQVFEESIELNRQEIEKNDDMLAKFEGQIEEERNEGLFFKNLRPRKPADIVKAKVEMEKINELTKENAGSKTRRYIYLAFIGLLVVAIAESFLSSPDWRKVAVLGAMLIALISQFSYEQRMSSEIEKTEIKEQSEEKE</sequence>
<evidence type="ECO:0000313" key="3">
    <source>
        <dbReference type="EnsemblPlants" id="MELO3C003227.2.1"/>
    </source>
</evidence>
<evidence type="ECO:0000256" key="1">
    <source>
        <dbReference type="SAM" id="Coils"/>
    </source>
</evidence>
<dbReference type="FunCoup" id="A0A1S3BKT5">
    <property type="interactions" value="1342"/>
</dbReference>
<dbReference type="GO" id="GO:0009507">
    <property type="term" value="C:chloroplast"/>
    <property type="evidence" value="ECO:0007669"/>
    <property type="project" value="TreeGrafter"/>
</dbReference>
<dbReference type="eggNOG" id="ENOG502QV7I">
    <property type="taxonomic scope" value="Eukaryota"/>
</dbReference>
<dbReference type="PANTHER" id="PTHR35731:SF1">
    <property type="entry name" value="8-AMINO-7-OXONONANOATE SYNTHASE"/>
    <property type="match status" value="1"/>
</dbReference>
<keyword evidence="2" id="KW-0812">Transmembrane</keyword>
<protein>
    <submittedName>
        <fullName evidence="5">Uncharacterized protein LOC103491104</fullName>
    </submittedName>
</protein>
<dbReference type="EnsemblPlants" id="MELO3C003227.2.1">
    <property type="protein sequence ID" value="MELO3C003227.2.1"/>
    <property type="gene ID" value="MELO3C003227.2"/>
</dbReference>
<reference evidence="3" key="1">
    <citation type="submission" date="2023-03" db="UniProtKB">
        <authorList>
            <consortium name="EnsemblPlants"/>
        </authorList>
    </citation>
    <scope>IDENTIFICATION</scope>
</reference>
<dbReference type="Proteomes" id="UP001652600">
    <property type="component" value="Chromosome 8"/>
</dbReference>
<dbReference type="PANTHER" id="PTHR35731">
    <property type="entry name" value="8-AMINO-7-OXONONANOATE SYNTHASE"/>
    <property type="match status" value="1"/>
</dbReference>
<organism evidence="4 5">
    <name type="scientific">Cucumis melo</name>
    <name type="common">Muskmelon</name>
    <dbReference type="NCBI Taxonomy" id="3656"/>
    <lineage>
        <taxon>Eukaryota</taxon>
        <taxon>Viridiplantae</taxon>
        <taxon>Streptophyta</taxon>
        <taxon>Embryophyta</taxon>
        <taxon>Tracheophyta</taxon>
        <taxon>Spermatophyta</taxon>
        <taxon>Magnoliopsida</taxon>
        <taxon>eudicotyledons</taxon>
        <taxon>Gunneridae</taxon>
        <taxon>Pentapetalae</taxon>
        <taxon>rosids</taxon>
        <taxon>fabids</taxon>
        <taxon>Cucurbitales</taxon>
        <taxon>Cucurbitaceae</taxon>
        <taxon>Benincaseae</taxon>
        <taxon>Cucumis</taxon>
    </lineage>
</organism>
<dbReference type="Gramene" id="MELO3C003227.2.1">
    <property type="protein sequence ID" value="MELO3C003227.2.1"/>
    <property type="gene ID" value="MELO3C003227.2"/>
</dbReference>
<gene>
    <name evidence="5" type="primary">LOC103491104</name>
</gene>
<evidence type="ECO:0000256" key="2">
    <source>
        <dbReference type="SAM" id="Phobius"/>
    </source>
</evidence>
<proteinExistence type="predicted"/>
<feature type="transmembrane region" description="Helical" evidence="2">
    <location>
        <begin position="195"/>
        <end position="215"/>
    </location>
</feature>
<dbReference type="InParanoid" id="A0A1S3BKT5"/>
<name>A0A1S3BKT5_CUCME</name>
<evidence type="ECO:0000313" key="5">
    <source>
        <dbReference type="RefSeq" id="XP_008449160.3"/>
    </source>
</evidence>
<keyword evidence="1" id="KW-0175">Coiled coil</keyword>
<feature type="coiled-coil region" evidence="1">
    <location>
        <begin position="114"/>
        <end position="155"/>
    </location>
</feature>
<keyword evidence="2" id="KW-1133">Transmembrane helix</keyword>
<accession>A0A9I9CGF2</accession>
<dbReference type="GeneID" id="103491104"/>
<keyword evidence="4" id="KW-1185">Reference proteome</keyword>
<keyword evidence="2" id="KW-0472">Membrane</keyword>
<evidence type="ECO:0000313" key="4">
    <source>
        <dbReference type="Proteomes" id="UP001652600"/>
    </source>
</evidence>
<reference evidence="5" key="2">
    <citation type="submission" date="2025-05" db="UniProtKB">
        <authorList>
            <consortium name="RefSeq"/>
        </authorList>
    </citation>
    <scope>IDENTIFICATION</scope>
    <source>
        <tissue evidence="5">Stem</tissue>
    </source>
</reference>
<dbReference type="AlphaFoldDB" id="A0A1S3BKT5"/>